<dbReference type="RefSeq" id="WP_285757965.1">
    <property type="nucleotide sequence ID" value="NZ_BSQG01000002.1"/>
</dbReference>
<sequence>MSCLDCRTALSAELDGEEPGHSPHAVRVHLHTCEHCGTWLSAARGLQRLVGELMGARYQDGENRMPDRIGQGARG</sequence>
<evidence type="ECO:0000313" key="3">
    <source>
        <dbReference type="Proteomes" id="UP001165092"/>
    </source>
</evidence>
<comment type="caution">
    <text evidence="2">The sequence shown here is derived from an EMBL/GenBank/DDBJ whole genome shotgun (WGS) entry which is preliminary data.</text>
</comment>
<proteinExistence type="predicted"/>
<dbReference type="Pfam" id="PF13490">
    <property type="entry name" value="zf-HC2"/>
    <property type="match status" value="1"/>
</dbReference>
<reference evidence="2" key="1">
    <citation type="submission" date="2023-02" db="EMBL/GenBank/DDBJ databases">
        <title>Nocardiopsis ansamitocini NBRC 112285.</title>
        <authorList>
            <person name="Ichikawa N."/>
            <person name="Sato H."/>
            <person name="Tonouchi N."/>
        </authorList>
    </citation>
    <scope>NUCLEOTIDE SEQUENCE</scope>
    <source>
        <strain evidence="2">NBRC 112285</strain>
    </source>
</reference>
<name>A0A9W6UI30_9ACTN</name>
<dbReference type="InterPro" id="IPR027383">
    <property type="entry name" value="Znf_put"/>
</dbReference>
<protein>
    <recommendedName>
        <fullName evidence="1">Putative zinc-finger domain-containing protein</fullName>
    </recommendedName>
</protein>
<evidence type="ECO:0000259" key="1">
    <source>
        <dbReference type="Pfam" id="PF13490"/>
    </source>
</evidence>
<gene>
    <name evidence="2" type="ORF">Nans01_13340</name>
</gene>
<dbReference type="AlphaFoldDB" id="A0A9W6UI30"/>
<evidence type="ECO:0000313" key="2">
    <source>
        <dbReference type="EMBL" id="GLU46983.1"/>
    </source>
</evidence>
<dbReference type="Proteomes" id="UP001165092">
    <property type="component" value="Unassembled WGS sequence"/>
</dbReference>
<dbReference type="EMBL" id="BSQG01000002">
    <property type="protein sequence ID" value="GLU46983.1"/>
    <property type="molecule type" value="Genomic_DNA"/>
</dbReference>
<organism evidence="2 3">
    <name type="scientific">Nocardiopsis ansamitocini</name>
    <dbReference type="NCBI Taxonomy" id="1670832"/>
    <lineage>
        <taxon>Bacteria</taxon>
        <taxon>Bacillati</taxon>
        <taxon>Actinomycetota</taxon>
        <taxon>Actinomycetes</taxon>
        <taxon>Streptosporangiales</taxon>
        <taxon>Nocardiopsidaceae</taxon>
        <taxon>Nocardiopsis</taxon>
    </lineage>
</organism>
<feature type="domain" description="Putative zinc-finger" evidence="1">
    <location>
        <begin position="3"/>
        <end position="36"/>
    </location>
</feature>
<keyword evidence="3" id="KW-1185">Reference proteome</keyword>
<accession>A0A9W6UI30</accession>